<sequence>MAISRLLVLMEGSCAAQRVGYGLMLTTMRQSPFERLEALVLKLLERVVKVLKQHQSRKEVSDDTERAQSLRIRVVRCWSGLESFCSRYGFHCNPPALVYQLYARSYATKIESAWVATLFSCAYVDKLMAHRATVFLALLCNVLDEPQQMWLQMAQKAFAAGHQQLDLFAGK</sequence>
<protein>
    <submittedName>
        <fullName evidence="1">Uncharacterized protein</fullName>
    </submittedName>
</protein>
<comment type="caution">
    <text evidence="1">The sequence shown here is derived from an EMBL/GenBank/DDBJ whole genome shotgun (WGS) entry which is preliminary data.</text>
</comment>
<name>A0ACC0WLU5_9STRA</name>
<organism evidence="1 2">
    <name type="scientific">Peronosclerospora sorghi</name>
    <dbReference type="NCBI Taxonomy" id="230839"/>
    <lineage>
        <taxon>Eukaryota</taxon>
        <taxon>Sar</taxon>
        <taxon>Stramenopiles</taxon>
        <taxon>Oomycota</taxon>
        <taxon>Peronosporomycetes</taxon>
        <taxon>Peronosporales</taxon>
        <taxon>Peronosporaceae</taxon>
        <taxon>Peronosclerospora</taxon>
    </lineage>
</organism>
<evidence type="ECO:0000313" key="2">
    <source>
        <dbReference type="Proteomes" id="UP001163321"/>
    </source>
</evidence>
<proteinExistence type="predicted"/>
<keyword evidence="2" id="KW-1185">Reference proteome</keyword>
<dbReference type="Proteomes" id="UP001163321">
    <property type="component" value="Chromosome 12"/>
</dbReference>
<dbReference type="EMBL" id="CM047591">
    <property type="protein sequence ID" value="KAI9918994.1"/>
    <property type="molecule type" value="Genomic_DNA"/>
</dbReference>
<reference evidence="1 2" key="1">
    <citation type="journal article" date="2022" name="bioRxiv">
        <title>The genome of the oomycete Peronosclerospora sorghi, a cosmopolitan pathogen of maize and sorghum, is inflated with dispersed pseudogenes.</title>
        <authorList>
            <person name="Fletcher K."/>
            <person name="Martin F."/>
            <person name="Isakeit T."/>
            <person name="Cavanaugh K."/>
            <person name="Magill C."/>
            <person name="Michelmore R."/>
        </authorList>
    </citation>
    <scope>NUCLEOTIDE SEQUENCE [LARGE SCALE GENOMIC DNA]</scope>
    <source>
        <strain evidence="1">P6</strain>
    </source>
</reference>
<accession>A0ACC0WLU5</accession>
<evidence type="ECO:0000313" key="1">
    <source>
        <dbReference type="EMBL" id="KAI9918994.1"/>
    </source>
</evidence>
<gene>
    <name evidence="1" type="ORF">PsorP6_011263</name>
</gene>